<dbReference type="SMART" id="SM00342">
    <property type="entry name" value="HTH_ARAC"/>
    <property type="match status" value="1"/>
</dbReference>
<evidence type="ECO:0000256" key="2">
    <source>
        <dbReference type="ARBA" id="ARBA00023125"/>
    </source>
</evidence>
<dbReference type="EMBL" id="SIRE01000001">
    <property type="protein sequence ID" value="TBL81956.1"/>
    <property type="molecule type" value="Genomic_DNA"/>
</dbReference>
<evidence type="ECO:0000259" key="4">
    <source>
        <dbReference type="PROSITE" id="PS01124"/>
    </source>
</evidence>
<organism evidence="5 6">
    <name type="scientific">Paenibacillus thalictri</name>
    <dbReference type="NCBI Taxonomy" id="2527873"/>
    <lineage>
        <taxon>Bacteria</taxon>
        <taxon>Bacillati</taxon>
        <taxon>Bacillota</taxon>
        <taxon>Bacilli</taxon>
        <taxon>Bacillales</taxon>
        <taxon>Paenibacillaceae</taxon>
        <taxon>Paenibacillus</taxon>
    </lineage>
</organism>
<dbReference type="RefSeq" id="WP_131011241.1">
    <property type="nucleotide sequence ID" value="NZ_SIRE01000001.1"/>
</dbReference>
<gene>
    <name evidence="5" type="ORF">EYB31_00135</name>
</gene>
<dbReference type="Proteomes" id="UP000293142">
    <property type="component" value="Unassembled WGS sequence"/>
</dbReference>
<dbReference type="GO" id="GO:0003700">
    <property type="term" value="F:DNA-binding transcription factor activity"/>
    <property type="evidence" value="ECO:0007669"/>
    <property type="project" value="InterPro"/>
</dbReference>
<dbReference type="InterPro" id="IPR018062">
    <property type="entry name" value="HTH_AraC-typ_CS"/>
</dbReference>
<dbReference type="InterPro" id="IPR037923">
    <property type="entry name" value="HTH-like"/>
</dbReference>
<dbReference type="Pfam" id="PF12833">
    <property type="entry name" value="HTH_18"/>
    <property type="match status" value="1"/>
</dbReference>
<sequence length="286" mass="34158">MKFIENIDLYSNNFLFTFRAQRKHPGQFHAHKGMEFIYIYKGTGHIMLDHRMYELRSGTLIIFQPYQLHRIHQDDSAEYIRSYVVFEPSLFESYLASFPSLRSFFYHLWKDQLQNQIFYDIGPDHPLVHLYEELQERKHLVPDHKLTEEYGLFIMRFLCLLRLLWAKHENPDAPSVRSLSQVERMMAWLEEHYNEPFSIDELSKHVHLSPKHISAIFRQKTGGTLTDYLMAIRLNQACLLLKTSSKPVTEIGQEIGFTNTSYFCQFFKKKMAVTPYQYRKQFLELV</sequence>
<dbReference type="Gene3D" id="1.10.10.60">
    <property type="entry name" value="Homeodomain-like"/>
    <property type="match status" value="2"/>
</dbReference>
<dbReference type="PRINTS" id="PR00032">
    <property type="entry name" value="HTHARAC"/>
</dbReference>
<name>A0A4Q9DZT8_9BACL</name>
<evidence type="ECO:0000256" key="3">
    <source>
        <dbReference type="ARBA" id="ARBA00023163"/>
    </source>
</evidence>
<keyword evidence="1" id="KW-0805">Transcription regulation</keyword>
<keyword evidence="3" id="KW-0804">Transcription</keyword>
<keyword evidence="2" id="KW-0238">DNA-binding</keyword>
<accession>A0A4Q9DZT8</accession>
<dbReference type="InterPro" id="IPR009057">
    <property type="entry name" value="Homeodomain-like_sf"/>
</dbReference>
<comment type="caution">
    <text evidence="5">The sequence shown here is derived from an EMBL/GenBank/DDBJ whole genome shotgun (WGS) entry which is preliminary data.</text>
</comment>
<dbReference type="InterPro" id="IPR018060">
    <property type="entry name" value="HTH_AraC"/>
</dbReference>
<evidence type="ECO:0000313" key="5">
    <source>
        <dbReference type="EMBL" id="TBL81956.1"/>
    </source>
</evidence>
<proteinExistence type="predicted"/>
<dbReference type="PANTHER" id="PTHR43280:SF2">
    <property type="entry name" value="HTH-TYPE TRANSCRIPTIONAL REGULATOR EXSA"/>
    <property type="match status" value="1"/>
</dbReference>
<dbReference type="InterPro" id="IPR003313">
    <property type="entry name" value="AraC-bd"/>
</dbReference>
<dbReference type="InterPro" id="IPR020449">
    <property type="entry name" value="Tscrpt_reg_AraC-type_HTH"/>
</dbReference>
<dbReference type="Pfam" id="PF02311">
    <property type="entry name" value="AraC_binding"/>
    <property type="match status" value="1"/>
</dbReference>
<evidence type="ECO:0000313" key="6">
    <source>
        <dbReference type="Proteomes" id="UP000293142"/>
    </source>
</evidence>
<dbReference type="OrthoDB" id="9809338at2"/>
<keyword evidence="6" id="KW-1185">Reference proteome</keyword>
<dbReference type="GO" id="GO:0043565">
    <property type="term" value="F:sequence-specific DNA binding"/>
    <property type="evidence" value="ECO:0007669"/>
    <property type="project" value="InterPro"/>
</dbReference>
<dbReference type="SUPFAM" id="SSF51215">
    <property type="entry name" value="Regulatory protein AraC"/>
    <property type="match status" value="1"/>
</dbReference>
<dbReference type="InterPro" id="IPR014710">
    <property type="entry name" value="RmlC-like_jellyroll"/>
</dbReference>
<dbReference type="PANTHER" id="PTHR43280">
    <property type="entry name" value="ARAC-FAMILY TRANSCRIPTIONAL REGULATOR"/>
    <property type="match status" value="1"/>
</dbReference>
<dbReference type="PROSITE" id="PS00041">
    <property type="entry name" value="HTH_ARAC_FAMILY_1"/>
    <property type="match status" value="1"/>
</dbReference>
<protein>
    <submittedName>
        <fullName evidence="5">AraC family transcriptional regulator</fullName>
    </submittedName>
</protein>
<feature type="domain" description="HTH araC/xylS-type" evidence="4">
    <location>
        <begin position="183"/>
        <end position="281"/>
    </location>
</feature>
<dbReference type="SUPFAM" id="SSF46689">
    <property type="entry name" value="Homeodomain-like"/>
    <property type="match status" value="2"/>
</dbReference>
<dbReference type="AlphaFoldDB" id="A0A4Q9DZT8"/>
<evidence type="ECO:0000256" key="1">
    <source>
        <dbReference type="ARBA" id="ARBA00023015"/>
    </source>
</evidence>
<reference evidence="5 6" key="1">
    <citation type="submission" date="2019-02" db="EMBL/GenBank/DDBJ databases">
        <title>Paenibacillus sp. nov., isolated from surface-sterilized tissue of Thalictrum simplex L.</title>
        <authorList>
            <person name="Tuo L."/>
        </authorList>
    </citation>
    <scope>NUCLEOTIDE SEQUENCE [LARGE SCALE GENOMIC DNA]</scope>
    <source>
        <strain evidence="5 6">N2SHLJ1</strain>
    </source>
</reference>
<dbReference type="PROSITE" id="PS01124">
    <property type="entry name" value="HTH_ARAC_FAMILY_2"/>
    <property type="match status" value="1"/>
</dbReference>
<dbReference type="Gene3D" id="2.60.120.10">
    <property type="entry name" value="Jelly Rolls"/>
    <property type="match status" value="1"/>
</dbReference>